<keyword evidence="4 10" id="KW-0028">Amino-acid biosynthesis</keyword>
<sequence length="441" mass="48532">MDECPVFSKRNGGRSKTRHRRYPKDGRDAGVRGDFGKMRFQFWGQNLQHIGITDATARAGQHGATGAAADNIKHGHGLGGPRRTQIKGVCHMAAQIWYEDDGDLSVLDGKKVAIIGYGSQGHAHALNLRDSGVDVVVGLRPNSKSVEFAKEQGLEVKSVPEAAAEADVIMILAPDQYQKGIWENDIEPNIKPGAALAFAHGFNIHYGYIKPSEDHPVFMVAPKGPGHIVRREYVAGRGVPVVTAVEQDPRGDGWDLALAYAKALGALRAGAIKTTFKEETETDLFGEQNVLLGGVNKLVEMGFEVLTDAGYQPEIAYFEVCHELKMIVDLMNEGGLNKDRWSCSDTAQYGDYVSTVIDEHTRERMQYHLQRIQDGSFAKEFMDDQAAGAPKFKQLQEEYSNVRIEEVGPKLRAMFSWNNDAAKDADEANSFTGKIARAQVQ</sequence>
<dbReference type="GO" id="GO:0009099">
    <property type="term" value="P:L-valine biosynthetic process"/>
    <property type="evidence" value="ECO:0007669"/>
    <property type="project" value="UniProtKB-UniRule"/>
</dbReference>
<dbReference type="SUPFAM" id="SSF51735">
    <property type="entry name" value="NAD(P)-binding Rossmann-fold domains"/>
    <property type="match status" value="1"/>
</dbReference>
<keyword evidence="8 10" id="KW-0100">Branched-chain amino acid biosynthesis</keyword>
<dbReference type="UniPathway" id="UPA00047">
    <property type="reaction ID" value="UER00056"/>
</dbReference>
<feature type="domain" description="KARI C-terminal knotted" evidence="14">
    <location>
        <begin position="275"/>
        <end position="418"/>
    </location>
</feature>
<keyword evidence="6 10" id="KW-0460">Magnesium</keyword>
<keyword evidence="5 10" id="KW-0479">Metal-binding</keyword>
<accession>A0A806FGL4</accession>
<dbReference type="Pfam" id="PF01450">
    <property type="entry name" value="KARI_C"/>
    <property type="match status" value="1"/>
</dbReference>
<dbReference type="InterPro" id="IPR008927">
    <property type="entry name" value="6-PGluconate_DH-like_C_sf"/>
</dbReference>
<dbReference type="InterPro" id="IPR013116">
    <property type="entry name" value="KARI_N"/>
</dbReference>
<protein>
    <recommendedName>
        <fullName evidence="10">Ketol-acid reductoisomerase (NADP(+))</fullName>
        <shortName evidence="10">KARI</shortName>
        <ecNumber evidence="10">1.1.1.86</ecNumber>
    </recommendedName>
    <alternativeName>
        <fullName evidence="10">Acetohydroxy-acid isomeroreductase</fullName>
        <shortName evidence="10">AHIR</shortName>
    </alternativeName>
    <alternativeName>
        <fullName evidence="10">Alpha-keto-beta-hydroxylacyl reductoisomerase</fullName>
    </alternativeName>
</protein>
<feature type="domain" description="KARI N-terminal Rossmann" evidence="13">
    <location>
        <begin position="94"/>
        <end position="274"/>
    </location>
</feature>
<feature type="binding site" evidence="10 11">
    <location>
        <position position="319"/>
    </location>
    <ligand>
        <name>Mg(2+)</name>
        <dbReference type="ChEBI" id="CHEBI:18420"/>
        <label>2</label>
    </ligand>
</feature>
<feature type="binding site" evidence="10">
    <location>
        <position position="145"/>
    </location>
    <ligand>
        <name>NADP(+)</name>
        <dbReference type="ChEBI" id="CHEBI:58349"/>
    </ligand>
</feature>
<dbReference type="Pfam" id="PF07991">
    <property type="entry name" value="KARI_N"/>
    <property type="match status" value="1"/>
</dbReference>
<dbReference type="NCBIfam" id="TIGR00465">
    <property type="entry name" value="ilvC"/>
    <property type="match status" value="1"/>
</dbReference>
<dbReference type="GO" id="GO:0000287">
    <property type="term" value="F:magnesium ion binding"/>
    <property type="evidence" value="ECO:0007669"/>
    <property type="project" value="UniProtKB-UniRule"/>
</dbReference>
<feature type="compositionally biased region" description="Basic residues" evidence="12">
    <location>
        <begin position="11"/>
        <end position="22"/>
    </location>
</feature>
<comment type="cofactor">
    <cofactor evidence="10">
        <name>Mg(2+)</name>
        <dbReference type="ChEBI" id="CHEBI:18420"/>
    </cofactor>
    <text evidence="10">Binds 2 magnesium ions per subunit.</text>
</comment>
<keyword evidence="10" id="KW-0521">NADP</keyword>
<evidence type="ECO:0000313" key="15">
    <source>
        <dbReference type="EMBL" id="AEK29595.1"/>
    </source>
</evidence>
<dbReference type="InterPro" id="IPR036291">
    <property type="entry name" value="NAD(P)-bd_dom_sf"/>
</dbReference>
<dbReference type="GO" id="GO:0004455">
    <property type="term" value="F:ketol-acid reductoisomerase activity"/>
    <property type="evidence" value="ECO:0007669"/>
    <property type="project" value="UniProtKB-UniRule"/>
</dbReference>
<evidence type="ECO:0000256" key="12">
    <source>
        <dbReference type="SAM" id="MobiDB-lite"/>
    </source>
</evidence>
<keyword evidence="15" id="KW-0413">Isomerase</keyword>
<dbReference type="AlphaFoldDB" id="A0A806FGL4"/>
<proteinExistence type="inferred from homology"/>
<evidence type="ECO:0000256" key="10">
    <source>
        <dbReference type="HAMAP-Rule" id="MF_00435"/>
    </source>
</evidence>
<feature type="binding site" evidence="10 11">
    <location>
        <position position="283"/>
    </location>
    <ligand>
        <name>Mg(2+)</name>
        <dbReference type="ChEBI" id="CHEBI:18420"/>
        <label>2</label>
    </ligand>
</feature>
<evidence type="ECO:0000256" key="8">
    <source>
        <dbReference type="ARBA" id="ARBA00023304"/>
    </source>
</evidence>
<dbReference type="HAMAP" id="MF_00435">
    <property type="entry name" value="IlvC"/>
    <property type="match status" value="1"/>
</dbReference>
<comment type="pathway">
    <text evidence="2 10">Amino-acid biosynthesis; L-isoleucine biosynthesis; L-isoleucine from 2-oxobutanoate: step 2/4.</text>
</comment>
<comment type="function">
    <text evidence="10">Involved in the biosynthesis of branched-chain amino acids (BCAA). Catalyzes an alkyl-migration followed by a ketol-acid reduction of (S)-2-acetolactate (S2AL) to yield (R)-2,3-dihydroxy-isovalerate. In the isomerase reaction, S2AL is rearranged via a Mg-dependent methyl migration to produce 3-hydroxy-3-methyl-2-ketobutyrate (HMKB). In the reductase reaction, this 2-ketoacid undergoes a metal-dependent reduction by NADPH to yield (R)-2,3-dihydroxy-isovalerate.</text>
</comment>
<dbReference type="GO" id="GO:0016853">
    <property type="term" value="F:isomerase activity"/>
    <property type="evidence" value="ECO:0007669"/>
    <property type="project" value="UniProtKB-KW"/>
</dbReference>
<dbReference type="PROSITE" id="PS51851">
    <property type="entry name" value="KARI_C"/>
    <property type="match status" value="1"/>
</dbReference>
<dbReference type="EMBL" id="CP002915">
    <property type="protein sequence ID" value="AEK29595.1"/>
    <property type="molecule type" value="Genomic_DNA"/>
</dbReference>
<dbReference type="Gene3D" id="6.10.240.10">
    <property type="match status" value="1"/>
</dbReference>
<dbReference type="GO" id="GO:0009097">
    <property type="term" value="P:isoleucine biosynthetic process"/>
    <property type="evidence" value="ECO:0007669"/>
    <property type="project" value="UniProtKB-UniRule"/>
</dbReference>
<evidence type="ECO:0000256" key="5">
    <source>
        <dbReference type="ARBA" id="ARBA00022723"/>
    </source>
</evidence>
<feature type="binding site" evidence="10 11">
    <location>
        <position position="287"/>
    </location>
    <ligand>
        <name>Mg(2+)</name>
        <dbReference type="ChEBI" id="CHEBI:18420"/>
        <label>1</label>
    </ligand>
</feature>
<evidence type="ECO:0000256" key="7">
    <source>
        <dbReference type="ARBA" id="ARBA00023002"/>
    </source>
</evidence>
<feature type="active site" evidence="10">
    <location>
        <position position="200"/>
    </location>
</feature>
<dbReference type="InterPro" id="IPR013023">
    <property type="entry name" value="KARI"/>
</dbReference>
<comment type="similarity">
    <text evidence="3 10 11">Belongs to the ketol-acid reductoisomerase family.</text>
</comment>
<evidence type="ECO:0000256" key="3">
    <source>
        <dbReference type="ARBA" id="ARBA00010318"/>
    </source>
</evidence>
<feature type="binding site" evidence="10">
    <location>
        <position position="143"/>
    </location>
    <ligand>
        <name>NADP(+)</name>
        <dbReference type="ChEBI" id="CHEBI:58349"/>
    </ligand>
</feature>
<dbReference type="GO" id="GO:0005829">
    <property type="term" value="C:cytosol"/>
    <property type="evidence" value="ECO:0007669"/>
    <property type="project" value="TreeGrafter"/>
</dbReference>
<evidence type="ECO:0000313" key="16">
    <source>
        <dbReference type="Proteomes" id="UP000008394"/>
    </source>
</evidence>
<dbReference type="PROSITE" id="PS51850">
    <property type="entry name" value="KARI_N"/>
    <property type="match status" value="1"/>
</dbReference>
<dbReference type="KEGG" id="bnm:BALAC2494_00976"/>
<keyword evidence="7 10" id="KW-0560">Oxidoreductase</keyword>
<comment type="catalytic activity">
    <reaction evidence="10">
        <text>(2R,3R)-2,3-dihydroxy-3-methylpentanoate + NADP(+) = (S)-2-ethyl-2-hydroxy-3-oxobutanoate + NADPH + H(+)</text>
        <dbReference type="Rhea" id="RHEA:13493"/>
        <dbReference type="ChEBI" id="CHEBI:15378"/>
        <dbReference type="ChEBI" id="CHEBI:49256"/>
        <dbReference type="ChEBI" id="CHEBI:49258"/>
        <dbReference type="ChEBI" id="CHEBI:57783"/>
        <dbReference type="ChEBI" id="CHEBI:58349"/>
        <dbReference type="EC" id="1.1.1.86"/>
    </reaction>
</comment>
<evidence type="ECO:0000256" key="2">
    <source>
        <dbReference type="ARBA" id="ARBA00004885"/>
    </source>
</evidence>
<evidence type="ECO:0000259" key="13">
    <source>
        <dbReference type="PROSITE" id="PS51850"/>
    </source>
</evidence>
<dbReference type="NCBIfam" id="NF004017">
    <property type="entry name" value="PRK05479.1"/>
    <property type="match status" value="1"/>
</dbReference>
<dbReference type="Proteomes" id="UP000008394">
    <property type="component" value="Chromosome"/>
</dbReference>
<dbReference type="InterPro" id="IPR000506">
    <property type="entry name" value="KARI_C"/>
</dbReference>
<dbReference type="SUPFAM" id="SSF48179">
    <property type="entry name" value="6-phosphogluconate dehydrogenase C-terminal domain-like"/>
    <property type="match status" value="1"/>
</dbReference>
<comment type="pathway">
    <text evidence="1 10">Amino-acid biosynthesis; L-valine biosynthesis; L-valine from pyruvate: step 2/4.</text>
</comment>
<feature type="binding site" evidence="10">
    <location>
        <position position="226"/>
    </location>
    <ligand>
        <name>NADP(+)</name>
        <dbReference type="ChEBI" id="CHEBI:58349"/>
    </ligand>
</feature>
<dbReference type="FunFam" id="3.40.50.720:FF:000023">
    <property type="entry name" value="Ketol-acid reductoisomerase (NADP(+))"/>
    <property type="match status" value="1"/>
</dbReference>
<feature type="binding site" evidence="10 11">
    <location>
        <position position="283"/>
    </location>
    <ligand>
        <name>Mg(2+)</name>
        <dbReference type="ChEBI" id="CHEBI:18420"/>
        <label>1</label>
    </ligand>
</feature>
<feature type="binding site" evidence="10 11">
    <location>
        <position position="323"/>
    </location>
    <ligand>
        <name>Mg(2+)</name>
        <dbReference type="ChEBI" id="CHEBI:18420"/>
        <label>2</label>
    </ligand>
</feature>
<evidence type="ECO:0000256" key="1">
    <source>
        <dbReference type="ARBA" id="ARBA00004864"/>
    </source>
</evidence>
<reference evidence="15 16" key="1">
    <citation type="journal article" date="2011" name="J. Bacteriol.">
        <title>Genome Sequence of the Probiotic Strain Bifidobacterium animalis subsp. lactis CNCM I-2494.</title>
        <authorList>
            <person name="Chervaux C."/>
            <person name="Grimaldi C."/>
            <person name="Bolotin A."/>
            <person name="Quinquis B."/>
            <person name="Legrain-Raspaud S."/>
            <person name="van Hylckama Vlieg J.E."/>
            <person name="Denariaz G."/>
            <person name="Smokvina T."/>
        </authorList>
    </citation>
    <scope>NUCLEOTIDE SEQUENCE [LARGE SCALE GENOMIC DNA]</scope>
    <source>
        <strain evidence="15 16">CNCM I-2494</strain>
    </source>
</reference>
<dbReference type="UniPathway" id="UPA00049">
    <property type="reaction ID" value="UER00060"/>
</dbReference>
<comment type="catalytic activity">
    <reaction evidence="9 10">
        <text>(2R)-2,3-dihydroxy-3-methylbutanoate + NADP(+) = (2S)-2-acetolactate + NADPH + H(+)</text>
        <dbReference type="Rhea" id="RHEA:22068"/>
        <dbReference type="ChEBI" id="CHEBI:15378"/>
        <dbReference type="ChEBI" id="CHEBI:49072"/>
        <dbReference type="ChEBI" id="CHEBI:57783"/>
        <dbReference type="ChEBI" id="CHEBI:58349"/>
        <dbReference type="ChEBI" id="CHEBI:58476"/>
        <dbReference type="EC" id="1.1.1.86"/>
    </reaction>
</comment>
<evidence type="ECO:0000259" key="14">
    <source>
        <dbReference type="PROSITE" id="PS51851"/>
    </source>
</evidence>
<dbReference type="Gene3D" id="3.40.50.720">
    <property type="entry name" value="NAD(P)-binding Rossmann-like Domain"/>
    <property type="match status" value="1"/>
</dbReference>
<organism evidence="15 16">
    <name type="scientific">Bifidobacterium animalis subsp. lactis CNCM I-2494</name>
    <dbReference type="NCBI Taxonomy" id="1042403"/>
    <lineage>
        <taxon>Bacteria</taxon>
        <taxon>Bacillati</taxon>
        <taxon>Actinomycetota</taxon>
        <taxon>Actinomycetes</taxon>
        <taxon>Bifidobacteriales</taxon>
        <taxon>Bifidobacteriaceae</taxon>
        <taxon>Bifidobacterium</taxon>
    </lineage>
</organism>
<evidence type="ECO:0000256" key="4">
    <source>
        <dbReference type="ARBA" id="ARBA00022605"/>
    </source>
</evidence>
<gene>
    <name evidence="10" type="primary">ilvC</name>
    <name evidence="15" type="ORF">BALAC2494_00976</name>
</gene>
<evidence type="ECO:0000256" key="9">
    <source>
        <dbReference type="ARBA" id="ARBA00049021"/>
    </source>
</evidence>
<dbReference type="EC" id="1.1.1.86" evidence="10"/>
<comment type="caution">
    <text evidence="10">Lacks conserved residue(s) required for the propagation of feature annotation.</text>
</comment>
<dbReference type="PANTHER" id="PTHR21371:SF1">
    <property type="entry name" value="KETOL-ACID REDUCTOISOMERASE, MITOCHONDRIAL"/>
    <property type="match status" value="1"/>
</dbReference>
<feature type="binding site" evidence="10 11">
    <location>
        <position position="344"/>
    </location>
    <ligand>
        <name>substrate</name>
    </ligand>
</feature>
<feature type="binding site" evidence="10">
    <location>
        <position position="140"/>
    </location>
    <ligand>
        <name>NADP(+)</name>
        <dbReference type="ChEBI" id="CHEBI:58349"/>
    </ligand>
</feature>
<name>A0A806FGL4_BIFAN</name>
<evidence type="ECO:0000256" key="11">
    <source>
        <dbReference type="PROSITE-ProRule" id="PRU01198"/>
    </source>
</evidence>
<evidence type="ECO:0000256" key="6">
    <source>
        <dbReference type="ARBA" id="ARBA00022842"/>
    </source>
</evidence>
<dbReference type="PANTHER" id="PTHR21371">
    <property type="entry name" value="KETOL-ACID REDUCTOISOMERASE, MITOCHONDRIAL"/>
    <property type="match status" value="1"/>
</dbReference>
<feature type="binding site" evidence="10">
    <location>
        <begin position="117"/>
        <end position="120"/>
    </location>
    <ligand>
        <name>NADP(+)</name>
        <dbReference type="ChEBI" id="CHEBI:58349"/>
    </ligand>
</feature>
<feature type="region of interest" description="Disordered" evidence="12">
    <location>
        <begin position="1"/>
        <end position="30"/>
    </location>
</feature>